<dbReference type="InterPro" id="IPR008918">
    <property type="entry name" value="HhH2"/>
</dbReference>
<dbReference type="SUPFAM" id="SSF56672">
    <property type="entry name" value="DNA/RNA polymerases"/>
    <property type="match status" value="1"/>
</dbReference>
<keyword evidence="10 13" id="KW-0234">DNA repair</keyword>
<dbReference type="InterPro" id="IPR002421">
    <property type="entry name" value="5-3_exonuclease"/>
</dbReference>
<reference evidence="16" key="2">
    <citation type="submission" date="2021-04" db="EMBL/GenBank/DDBJ databases">
        <authorList>
            <person name="Gilroy R."/>
        </authorList>
    </citation>
    <scope>NUCLEOTIDE SEQUENCE</scope>
    <source>
        <strain evidence="16">ChiBcec18-1249</strain>
    </source>
</reference>
<evidence type="ECO:0000256" key="12">
    <source>
        <dbReference type="NCBIfam" id="TIGR00593"/>
    </source>
</evidence>
<dbReference type="InterPro" id="IPR002298">
    <property type="entry name" value="DNA_polymerase_A"/>
</dbReference>
<dbReference type="Proteomes" id="UP000823824">
    <property type="component" value="Unassembled WGS sequence"/>
</dbReference>
<dbReference type="InterPro" id="IPR036279">
    <property type="entry name" value="5-3_exonuclease_C_sf"/>
</dbReference>
<keyword evidence="13" id="KW-0540">Nuclease</keyword>
<dbReference type="GO" id="GO:0006261">
    <property type="term" value="P:DNA-templated DNA replication"/>
    <property type="evidence" value="ECO:0007669"/>
    <property type="project" value="UniProtKB-UniRule"/>
</dbReference>
<evidence type="ECO:0000256" key="10">
    <source>
        <dbReference type="ARBA" id="ARBA00023204"/>
    </source>
</evidence>
<keyword evidence="13" id="KW-0269">Exonuclease</keyword>
<dbReference type="SMART" id="SM00482">
    <property type="entry name" value="POLAc"/>
    <property type="match status" value="1"/>
</dbReference>
<dbReference type="InterPro" id="IPR020046">
    <property type="entry name" value="5-3_exonucl_a-hlix_arch_N"/>
</dbReference>
<organism evidence="16 17">
    <name type="scientific">Candidatus Oscillibacter excrementigallinarum</name>
    <dbReference type="NCBI Taxonomy" id="2838716"/>
    <lineage>
        <taxon>Bacteria</taxon>
        <taxon>Bacillati</taxon>
        <taxon>Bacillota</taxon>
        <taxon>Clostridia</taxon>
        <taxon>Eubacteriales</taxon>
        <taxon>Oscillospiraceae</taxon>
        <taxon>Oscillibacter</taxon>
    </lineage>
</organism>
<dbReference type="InterPro" id="IPR019760">
    <property type="entry name" value="DNA-dir_DNA_pol_A_CS"/>
</dbReference>
<dbReference type="SUPFAM" id="SSF53098">
    <property type="entry name" value="Ribonuclease H-like"/>
    <property type="match status" value="1"/>
</dbReference>
<evidence type="ECO:0000256" key="6">
    <source>
        <dbReference type="ARBA" id="ARBA00022705"/>
    </source>
</evidence>
<dbReference type="GO" id="GO:0003887">
    <property type="term" value="F:DNA-directed DNA polymerase activity"/>
    <property type="evidence" value="ECO:0007669"/>
    <property type="project" value="UniProtKB-UniRule"/>
</dbReference>
<dbReference type="FunFam" id="1.20.1060.10:FF:000001">
    <property type="entry name" value="DNA polymerase I"/>
    <property type="match status" value="1"/>
</dbReference>
<dbReference type="EMBL" id="DWZJ01000017">
    <property type="protein sequence ID" value="HJB12521.1"/>
    <property type="molecule type" value="Genomic_DNA"/>
</dbReference>
<dbReference type="InterPro" id="IPR020045">
    <property type="entry name" value="DNA_polI_H3TH"/>
</dbReference>
<proteinExistence type="inferred from homology"/>
<reference evidence="16" key="1">
    <citation type="journal article" date="2021" name="PeerJ">
        <title>Extensive microbial diversity within the chicken gut microbiome revealed by metagenomics and culture.</title>
        <authorList>
            <person name="Gilroy R."/>
            <person name="Ravi A."/>
            <person name="Getino M."/>
            <person name="Pursley I."/>
            <person name="Horton D.L."/>
            <person name="Alikhan N.F."/>
            <person name="Baker D."/>
            <person name="Gharbi K."/>
            <person name="Hall N."/>
            <person name="Watson M."/>
            <person name="Adriaenssens E.M."/>
            <person name="Foster-Nyarko E."/>
            <person name="Jarju S."/>
            <person name="Secka A."/>
            <person name="Antonio M."/>
            <person name="Oren A."/>
            <person name="Chaudhuri R.R."/>
            <person name="La Ragione R."/>
            <person name="Hildebrand F."/>
            <person name="Pallen M.J."/>
        </authorList>
    </citation>
    <scope>NUCLEOTIDE SEQUENCE</scope>
    <source>
        <strain evidence="16">ChiBcec18-1249</strain>
    </source>
</reference>
<evidence type="ECO:0000256" key="7">
    <source>
        <dbReference type="ARBA" id="ARBA00022763"/>
    </source>
</evidence>
<dbReference type="Pfam" id="PF01367">
    <property type="entry name" value="5_3_exonuc"/>
    <property type="match status" value="1"/>
</dbReference>
<dbReference type="SUPFAM" id="SSF47807">
    <property type="entry name" value="5' to 3' exonuclease, C-terminal subdomain"/>
    <property type="match status" value="1"/>
</dbReference>
<dbReference type="InterPro" id="IPR036397">
    <property type="entry name" value="RNaseH_sf"/>
</dbReference>
<evidence type="ECO:0000259" key="14">
    <source>
        <dbReference type="SMART" id="SM00475"/>
    </source>
</evidence>
<feature type="domain" description="5'-3' exonuclease" evidence="14">
    <location>
        <begin position="1"/>
        <end position="263"/>
    </location>
</feature>
<feature type="domain" description="DNA-directed DNA polymerase family A palm" evidence="15">
    <location>
        <begin position="639"/>
        <end position="845"/>
    </location>
</feature>
<dbReference type="SMART" id="SM00475">
    <property type="entry name" value="53EXOc"/>
    <property type="match status" value="1"/>
</dbReference>
<dbReference type="GO" id="GO:0008409">
    <property type="term" value="F:5'-3' exonuclease activity"/>
    <property type="evidence" value="ECO:0007669"/>
    <property type="project" value="UniProtKB-UniRule"/>
</dbReference>
<comment type="function">
    <text evidence="13">In addition to polymerase activity, this DNA polymerase exhibits 5'-3' exonuclease activity.</text>
</comment>
<dbReference type="EC" id="2.7.7.7" evidence="2 12"/>
<dbReference type="PANTHER" id="PTHR10133:SF27">
    <property type="entry name" value="DNA POLYMERASE NU"/>
    <property type="match status" value="1"/>
</dbReference>
<dbReference type="Gene3D" id="3.40.50.1010">
    <property type="entry name" value="5'-nuclease"/>
    <property type="match status" value="1"/>
</dbReference>
<dbReference type="CDD" id="cd08637">
    <property type="entry name" value="DNA_pol_A_pol_I_C"/>
    <property type="match status" value="1"/>
</dbReference>
<dbReference type="InterPro" id="IPR043502">
    <property type="entry name" value="DNA/RNA_pol_sf"/>
</dbReference>
<dbReference type="CDD" id="cd09859">
    <property type="entry name" value="PIN_53EXO"/>
    <property type="match status" value="1"/>
</dbReference>
<dbReference type="SUPFAM" id="SSF88723">
    <property type="entry name" value="PIN domain-like"/>
    <property type="match status" value="1"/>
</dbReference>
<comment type="catalytic activity">
    <reaction evidence="11 13">
        <text>DNA(n) + a 2'-deoxyribonucleoside 5'-triphosphate = DNA(n+1) + diphosphate</text>
        <dbReference type="Rhea" id="RHEA:22508"/>
        <dbReference type="Rhea" id="RHEA-COMP:17339"/>
        <dbReference type="Rhea" id="RHEA-COMP:17340"/>
        <dbReference type="ChEBI" id="CHEBI:33019"/>
        <dbReference type="ChEBI" id="CHEBI:61560"/>
        <dbReference type="ChEBI" id="CHEBI:173112"/>
        <dbReference type="EC" id="2.7.7.7"/>
    </reaction>
</comment>
<evidence type="ECO:0000256" key="3">
    <source>
        <dbReference type="ARBA" id="ARBA00020311"/>
    </source>
</evidence>
<dbReference type="PROSITE" id="PS00447">
    <property type="entry name" value="DNA_POLYMERASE_A"/>
    <property type="match status" value="1"/>
</dbReference>
<keyword evidence="7 13" id="KW-0227">DNA damage</keyword>
<evidence type="ECO:0000256" key="9">
    <source>
        <dbReference type="ARBA" id="ARBA00023125"/>
    </source>
</evidence>
<comment type="similarity">
    <text evidence="1 13">Belongs to the DNA polymerase type-A family.</text>
</comment>
<keyword evidence="9 13" id="KW-0238">DNA-binding</keyword>
<dbReference type="Gene3D" id="3.30.420.10">
    <property type="entry name" value="Ribonuclease H-like superfamily/Ribonuclease H"/>
    <property type="match status" value="1"/>
</dbReference>
<keyword evidence="8 13" id="KW-0239">DNA-directed DNA polymerase</keyword>
<keyword evidence="5 13" id="KW-0548">Nucleotidyltransferase</keyword>
<keyword evidence="13" id="KW-0378">Hydrolase</keyword>
<accession>A0A9D2LHA3</accession>
<dbReference type="NCBIfam" id="NF004397">
    <property type="entry name" value="PRK05755.1"/>
    <property type="match status" value="1"/>
</dbReference>
<evidence type="ECO:0000256" key="8">
    <source>
        <dbReference type="ARBA" id="ARBA00022932"/>
    </source>
</evidence>
<dbReference type="SMART" id="SM00279">
    <property type="entry name" value="HhH2"/>
    <property type="match status" value="1"/>
</dbReference>
<dbReference type="GO" id="GO:0006302">
    <property type="term" value="P:double-strand break repair"/>
    <property type="evidence" value="ECO:0007669"/>
    <property type="project" value="TreeGrafter"/>
</dbReference>
<evidence type="ECO:0000256" key="2">
    <source>
        <dbReference type="ARBA" id="ARBA00012417"/>
    </source>
</evidence>
<evidence type="ECO:0000256" key="11">
    <source>
        <dbReference type="ARBA" id="ARBA00049244"/>
    </source>
</evidence>
<evidence type="ECO:0000256" key="13">
    <source>
        <dbReference type="RuleBase" id="RU004460"/>
    </source>
</evidence>
<evidence type="ECO:0000256" key="4">
    <source>
        <dbReference type="ARBA" id="ARBA00022679"/>
    </source>
</evidence>
<dbReference type="CDD" id="cd09898">
    <property type="entry name" value="H3TH_53EXO"/>
    <property type="match status" value="1"/>
</dbReference>
<sequence length="882" mass="98056">MKLMVIDGNSILNRAYYGIRPLTTRDGLYTHAIFGFLTTLLRLEGEEAPDALCVTFDVHAPTFRHQAAETYKATRKPMPEELRMQVPVLKEVLDALNIPRYELEGWEADDLIGTISRKCEAAGWDCVVVTGDKDSLQLITDHTMVKLVSTRMGQTVTRDMTEEAFREQYGFAPIHMIDLKALMGDSSDNIPGVPGIGEKTAMALVQQYGSIDTLYAKLPDIDAKPAAIKKLTEGEESARESYWLATIVTDAPLDFRPEDNVRRQPGPEAYPLFLKLEFTKLIEKFGLTPAAPTVEKPVEYTVTVEQVTTPEQAEKLLDLWRGADYVALLALPDLTGVMVDCETGTDTAVSAELFFSRYQGDWNALLRALFSADIKKVSHNVKDLMRALLENNLPAEGFIFDTALAAYLLDATAGSYDLQRLFVSYYNVELMKPLHLEPEAFSPLGDPLPAETAFHCHTSAVDALYETLAPRLREKNLTDLFERAEMPLCRVLAEMEIAGCRVDAKALADFGEALAVRSAELEQQIYDLAGEEFNINSPKQLGEILFGKLGLPHGKKTKTGWSTNADVLEKLRYEAPIVGAVLEYRQYAKLKSTYADGLLKAMDPDGRVRTSFQMTVTATGRLSSTEPNLQNIPTRTDLGSEIRRMFIPADGCVLVDADYSQIELRLLAHMAGDEAMIAAFRSGGDFHAETAAKVFHVAPDQVTHEMRRQAKAVNFGIVYGISAFSLSQDIGVTVAEAKAYMEAYFATFPGVRTYMDAIVAKAKEQGYVETLFHRRRDLPELKSSNFNLRSFGERVALNMPIQGTAADIMKLAMVAVRERLRRELPEARLVLQVHDELIVECPEPQAEQAAALLKEEMERVVTLSVPLTADAHWGKNWLEAKG</sequence>
<dbReference type="InterPro" id="IPR029060">
    <property type="entry name" value="PIN-like_dom_sf"/>
</dbReference>
<keyword evidence="6 13" id="KW-0235">DNA replication</keyword>
<name>A0A9D2LHA3_9FIRM</name>
<dbReference type="Gene3D" id="3.30.70.370">
    <property type="match status" value="1"/>
</dbReference>
<dbReference type="GO" id="GO:0003677">
    <property type="term" value="F:DNA binding"/>
    <property type="evidence" value="ECO:0007669"/>
    <property type="project" value="UniProtKB-UniRule"/>
</dbReference>
<comment type="subunit">
    <text evidence="13">Single-chain monomer with multiple functions.</text>
</comment>
<gene>
    <name evidence="13 16" type="primary">polA</name>
    <name evidence="16" type="ORF">H9787_02265</name>
</gene>
<dbReference type="FunFam" id="1.10.150.20:FF:000002">
    <property type="entry name" value="DNA polymerase I"/>
    <property type="match status" value="1"/>
</dbReference>
<dbReference type="InterPro" id="IPR001098">
    <property type="entry name" value="DNA-dir_DNA_pol_A_palm_dom"/>
</dbReference>
<evidence type="ECO:0000256" key="5">
    <source>
        <dbReference type="ARBA" id="ARBA00022695"/>
    </source>
</evidence>
<dbReference type="Gene3D" id="1.10.150.20">
    <property type="entry name" value="5' to 3' exonuclease, C-terminal subdomain"/>
    <property type="match status" value="2"/>
</dbReference>
<dbReference type="CDD" id="cd06140">
    <property type="entry name" value="DNA_polA_I_Bacillus_like_exo"/>
    <property type="match status" value="1"/>
</dbReference>
<dbReference type="Pfam" id="PF02739">
    <property type="entry name" value="5_3_exonuc_N"/>
    <property type="match status" value="1"/>
</dbReference>
<dbReference type="PANTHER" id="PTHR10133">
    <property type="entry name" value="DNA POLYMERASE I"/>
    <property type="match status" value="1"/>
</dbReference>
<dbReference type="InterPro" id="IPR018320">
    <property type="entry name" value="DNA_polymerase_1"/>
</dbReference>
<keyword evidence="4 13" id="KW-0808">Transferase</keyword>
<evidence type="ECO:0000259" key="15">
    <source>
        <dbReference type="SMART" id="SM00482"/>
    </source>
</evidence>
<dbReference type="FunFam" id="1.10.150.20:FF:000003">
    <property type="entry name" value="DNA polymerase I"/>
    <property type="match status" value="1"/>
</dbReference>
<protein>
    <recommendedName>
        <fullName evidence="3 12">DNA polymerase I</fullName>
        <ecNumber evidence="2 12">2.7.7.7</ecNumber>
    </recommendedName>
</protein>
<comment type="caution">
    <text evidence="16">The sequence shown here is derived from an EMBL/GenBank/DDBJ whole genome shotgun (WGS) entry which is preliminary data.</text>
</comment>
<dbReference type="Gene3D" id="1.20.1060.10">
    <property type="entry name" value="Taq DNA Polymerase, Chain T, domain 4"/>
    <property type="match status" value="1"/>
</dbReference>
<evidence type="ECO:0000256" key="1">
    <source>
        <dbReference type="ARBA" id="ARBA00007705"/>
    </source>
</evidence>
<dbReference type="AlphaFoldDB" id="A0A9D2LHA3"/>
<dbReference type="Pfam" id="PF00476">
    <property type="entry name" value="DNA_pol_A"/>
    <property type="match status" value="1"/>
</dbReference>
<evidence type="ECO:0000313" key="16">
    <source>
        <dbReference type="EMBL" id="HJB12521.1"/>
    </source>
</evidence>
<dbReference type="InterPro" id="IPR012337">
    <property type="entry name" value="RNaseH-like_sf"/>
</dbReference>
<evidence type="ECO:0000313" key="17">
    <source>
        <dbReference type="Proteomes" id="UP000823824"/>
    </source>
</evidence>
<dbReference type="NCBIfam" id="TIGR00593">
    <property type="entry name" value="pola"/>
    <property type="match status" value="1"/>
</dbReference>
<dbReference type="PRINTS" id="PR00868">
    <property type="entry name" value="DNAPOLI"/>
</dbReference>